<dbReference type="EMBL" id="CP094534">
    <property type="protein sequence ID" value="UOE32360.1"/>
    <property type="molecule type" value="Genomic_DNA"/>
</dbReference>
<dbReference type="RefSeq" id="WP_243510775.1">
    <property type="nucleotide sequence ID" value="NZ_CP094534.1"/>
</dbReference>
<proteinExistence type="predicted"/>
<organism evidence="1 2">
    <name type="scientific">Hymenobacter monticola</name>
    <dbReference type="NCBI Taxonomy" id="1705399"/>
    <lineage>
        <taxon>Bacteria</taxon>
        <taxon>Pseudomonadati</taxon>
        <taxon>Bacteroidota</taxon>
        <taxon>Cytophagia</taxon>
        <taxon>Cytophagales</taxon>
        <taxon>Hymenobacteraceae</taxon>
        <taxon>Hymenobacter</taxon>
    </lineage>
</organism>
<keyword evidence="2" id="KW-1185">Reference proteome</keyword>
<sequence length="61" mass="6522">MRTHNSRCLSVEISSGDSTLSFTTDASFHAGFGVRFYSTVTCVGVAGSTVTEVVVYNRNQA</sequence>
<reference evidence="1 2" key="1">
    <citation type="submission" date="2022-03" db="EMBL/GenBank/DDBJ databases">
        <title>Hymenobactersp. isolated from the air.</title>
        <authorList>
            <person name="Won M."/>
            <person name="Kwon S.-W."/>
        </authorList>
    </citation>
    <scope>NUCLEOTIDE SEQUENCE [LARGE SCALE GENOMIC DNA]</scope>
    <source>
        <strain evidence="1 2">KACC 22596</strain>
    </source>
</reference>
<dbReference type="Proteomes" id="UP000831390">
    <property type="component" value="Chromosome"/>
</dbReference>
<accession>A0ABY4AZM4</accession>
<gene>
    <name evidence="1" type="ORF">MTP16_14610</name>
</gene>
<evidence type="ECO:0000313" key="1">
    <source>
        <dbReference type="EMBL" id="UOE32360.1"/>
    </source>
</evidence>
<name>A0ABY4AZM4_9BACT</name>
<protein>
    <submittedName>
        <fullName evidence="1">Uncharacterized protein</fullName>
    </submittedName>
</protein>
<evidence type="ECO:0000313" key="2">
    <source>
        <dbReference type="Proteomes" id="UP000831390"/>
    </source>
</evidence>